<dbReference type="SUPFAM" id="SSF52540">
    <property type="entry name" value="P-loop containing nucleoside triphosphate hydrolases"/>
    <property type="match status" value="1"/>
</dbReference>
<feature type="transmembrane region" description="Helical" evidence="8">
    <location>
        <begin position="123"/>
        <end position="143"/>
    </location>
</feature>
<organism evidence="11 12">
    <name type="scientific">Actinomadura fulvescens</name>
    <dbReference type="NCBI Taxonomy" id="46160"/>
    <lineage>
        <taxon>Bacteria</taxon>
        <taxon>Bacillati</taxon>
        <taxon>Actinomycetota</taxon>
        <taxon>Actinomycetes</taxon>
        <taxon>Streptosporangiales</taxon>
        <taxon>Thermomonosporaceae</taxon>
        <taxon>Actinomadura</taxon>
    </lineage>
</organism>
<feature type="transmembrane region" description="Helical" evidence="8">
    <location>
        <begin position="265"/>
        <end position="287"/>
    </location>
</feature>
<evidence type="ECO:0000256" key="6">
    <source>
        <dbReference type="ARBA" id="ARBA00023136"/>
    </source>
</evidence>
<evidence type="ECO:0000313" key="12">
    <source>
        <dbReference type="Proteomes" id="UP001501509"/>
    </source>
</evidence>
<keyword evidence="5 8" id="KW-1133">Transmembrane helix</keyword>
<feature type="transmembrane region" description="Helical" evidence="8">
    <location>
        <begin position="149"/>
        <end position="170"/>
    </location>
</feature>
<feature type="region of interest" description="Disordered" evidence="7">
    <location>
        <begin position="537"/>
        <end position="558"/>
    </location>
</feature>
<dbReference type="InterPro" id="IPR003439">
    <property type="entry name" value="ABC_transporter-like_ATP-bd"/>
</dbReference>
<evidence type="ECO:0000256" key="7">
    <source>
        <dbReference type="SAM" id="MobiDB-lite"/>
    </source>
</evidence>
<dbReference type="Pfam" id="PF00005">
    <property type="entry name" value="ABC_tran"/>
    <property type="match status" value="1"/>
</dbReference>
<evidence type="ECO:0000256" key="1">
    <source>
        <dbReference type="ARBA" id="ARBA00004651"/>
    </source>
</evidence>
<feature type="domain" description="ABC transmembrane type-1" evidence="10">
    <location>
        <begin position="12"/>
        <end position="291"/>
    </location>
</feature>
<dbReference type="Gene3D" id="3.40.50.300">
    <property type="entry name" value="P-loop containing nucleotide triphosphate hydrolases"/>
    <property type="match status" value="1"/>
</dbReference>
<evidence type="ECO:0000256" key="2">
    <source>
        <dbReference type="ARBA" id="ARBA00022692"/>
    </source>
</evidence>
<proteinExistence type="predicted"/>
<feature type="transmembrane region" description="Helical" evidence="8">
    <location>
        <begin position="230"/>
        <end position="253"/>
    </location>
</feature>
<sequence length="558" mass="59991">MRVLRGYRRRLLGAITLALAASALGLVQPLLVKHLIEAAGAGPVPWAALGLLVAVFAVQAAVQAAGRYALARTSERIILGIRLNLIDHLLRLRIHTYDDHRIGDLISRAGTDSAALRQVIAEGFSHAVIGAIGATGAIAMLIWLDWVLVLVIVVLVTLGGLIATPVLRAMRAVSLHSQRSVGAMTADLERALSAIRTVRASRAEQRESARIAVQANAAYSARVQMAKMDAVVGPAGELAVKGSFLVVLLIGGIRVADGSSSVAELIAFLLYMIYLIEPVNSLFLAASEIQQGTGALRRIDEALALPRETPQPSAPSAEPPATSNGTVLEFRDVWFGYDSRRPVLCGVSFTVPERSHVALIGRSGAGKSTIFALAERFYDPDRGRILFHGHDVRLLDRGHYRTGIGLVEQHSPILHGTLRDNLTYTAPEATDDDLHRVIALASLTDLVERLPHGLDTQVGEHGGRLSGGERQRIAIARALLTRPSLLLLDEPTAHLDPANEAALSRTLRQITRECALLVIAHRPATIREADHILTLDGGTISTQDTPPRSQRRLETGTP</sequence>
<dbReference type="PROSITE" id="PS50929">
    <property type="entry name" value="ABC_TM1F"/>
    <property type="match status" value="1"/>
</dbReference>
<comment type="caution">
    <text evidence="11">The sequence shown here is derived from an EMBL/GenBank/DDBJ whole genome shotgun (WGS) entry which is preliminary data.</text>
</comment>
<evidence type="ECO:0000256" key="3">
    <source>
        <dbReference type="ARBA" id="ARBA00022741"/>
    </source>
</evidence>
<keyword evidence="4 11" id="KW-0067">ATP-binding</keyword>
<comment type="subcellular location">
    <subcellularLocation>
        <location evidence="1">Cell membrane</location>
        <topology evidence="1">Multi-pass membrane protein</topology>
    </subcellularLocation>
</comment>
<gene>
    <name evidence="11" type="ORF">GCM10010411_72630</name>
</gene>
<evidence type="ECO:0000259" key="10">
    <source>
        <dbReference type="PROSITE" id="PS50929"/>
    </source>
</evidence>
<evidence type="ECO:0000313" key="11">
    <source>
        <dbReference type="EMBL" id="GAA2625427.1"/>
    </source>
</evidence>
<dbReference type="SUPFAM" id="SSF90123">
    <property type="entry name" value="ABC transporter transmembrane region"/>
    <property type="match status" value="1"/>
</dbReference>
<dbReference type="PANTHER" id="PTHR43394:SF1">
    <property type="entry name" value="ATP-BINDING CASSETTE SUB-FAMILY B MEMBER 10, MITOCHONDRIAL"/>
    <property type="match status" value="1"/>
</dbReference>
<feature type="transmembrane region" description="Helical" evidence="8">
    <location>
        <begin position="49"/>
        <end position="70"/>
    </location>
</feature>
<accession>A0ABN3QGY5</accession>
<evidence type="ECO:0000256" key="4">
    <source>
        <dbReference type="ARBA" id="ARBA00022840"/>
    </source>
</evidence>
<keyword evidence="2 8" id="KW-0812">Transmembrane</keyword>
<dbReference type="Gene3D" id="1.20.1560.10">
    <property type="entry name" value="ABC transporter type 1, transmembrane domain"/>
    <property type="match status" value="1"/>
</dbReference>
<dbReference type="InterPro" id="IPR011527">
    <property type="entry name" value="ABC1_TM_dom"/>
</dbReference>
<dbReference type="InterPro" id="IPR027417">
    <property type="entry name" value="P-loop_NTPase"/>
</dbReference>
<dbReference type="GO" id="GO:0005524">
    <property type="term" value="F:ATP binding"/>
    <property type="evidence" value="ECO:0007669"/>
    <property type="project" value="UniProtKB-KW"/>
</dbReference>
<dbReference type="CDD" id="cd18551">
    <property type="entry name" value="ABC_6TM_LmrA_like"/>
    <property type="match status" value="1"/>
</dbReference>
<dbReference type="PROSITE" id="PS00211">
    <property type="entry name" value="ABC_TRANSPORTER_1"/>
    <property type="match status" value="1"/>
</dbReference>
<dbReference type="InterPro" id="IPR036640">
    <property type="entry name" value="ABC1_TM_sf"/>
</dbReference>
<dbReference type="PANTHER" id="PTHR43394">
    <property type="entry name" value="ATP-DEPENDENT PERMEASE MDL1, MITOCHONDRIAL"/>
    <property type="match status" value="1"/>
</dbReference>
<dbReference type="InterPro" id="IPR003593">
    <property type="entry name" value="AAA+_ATPase"/>
</dbReference>
<keyword evidence="6 8" id="KW-0472">Membrane</keyword>
<name>A0ABN3QGY5_9ACTN</name>
<protein>
    <submittedName>
        <fullName evidence="11">ABC transporter ATP-binding protein</fullName>
    </submittedName>
</protein>
<dbReference type="Pfam" id="PF00664">
    <property type="entry name" value="ABC_membrane"/>
    <property type="match status" value="1"/>
</dbReference>
<reference evidence="11 12" key="1">
    <citation type="journal article" date="2019" name="Int. J. Syst. Evol. Microbiol.">
        <title>The Global Catalogue of Microorganisms (GCM) 10K type strain sequencing project: providing services to taxonomists for standard genome sequencing and annotation.</title>
        <authorList>
            <consortium name="The Broad Institute Genomics Platform"/>
            <consortium name="The Broad Institute Genome Sequencing Center for Infectious Disease"/>
            <person name="Wu L."/>
            <person name="Ma J."/>
        </authorList>
    </citation>
    <scope>NUCLEOTIDE SEQUENCE [LARGE SCALE GENOMIC DNA]</scope>
    <source>
        <strain evidence="11 12">JCM 6833</strain>
    </source>
</reference>
<dbReference type="Proteomes" id="UP001501509">
    <property type="component" value="Unassembled WGS sequence"/>
</dbReference>
<dbReference type="InterPro" id="IPR039421">
    <property type="entry name" value="Type_1_exporter"/>
</dbReference>
<feature type="domain" description="ABC transporter" evidence="9">
    <location>
        <begin position="328"/>
        <end position="558"/>
    </location>
</feature>
<dbReference type="InterPro" id="IPR017871">
    <property type="entry name" value="ABC_transporter-like_CS"/>
</dbReference>
<dbReference type="PROSITE" id="PS50893">
    <property type="entry name" value="ABC_TRANSPORTER_2"/>
    <property type="match status" value="1"/>
</dbReference>
<evidence type="ECO:0000259" key="9">
    <source>
        <dbReference type="PROSITE" id="PS50893"/>
    </source>
</evidence>
<keyword evidence="3" id="KW-0547">Nucleotide-binding</keyword>
<keyword evidence="12" id="KW-1185">Reference proteome</keyword>
<feature type="compositionally biased region" description="Polar residues" evidence="7">
    <location>
        <begin position="539"/>
        <end position="548"/>
    </location>
</feature>
<evidence type="ECO:0000256" key="8">
    <source>
        <dbReference type="SAM" id="Phobius"/>
    </source>
</evidence>
<dbReference type="EMBL" id="BAAATD010000012">
    <property type="protein sequence ID" value="GAA2625427.1"/>
    <property type="molecule type" value="Genomic_DNA"/>
</dbReference>
<evidence type="ECO:0000256" key="5">
    <source>
        <dbReference type="ARBA" id="ARBA00022989"/>
    </source>
</evidence>
<dbReference type="SMART" id="SM00382">
    <property type="entry name" value="AAA"/>
    <property type="match status" value="1"/>
</dbReference>